<evidence type="ECO:0000256" key="3">
    <source>
        <dbReference type="ARBA" id="ARBA00038502"/>
    </source>
</evidence>
<protein>
    <submittedName>
        <fullName evidence="5">Ribosomal-protein-alanine N-acetyltransferase</fullName>
        <ecNumber evidence="5">2.3.1.267</ecNumber>
    </submittedName>
</protein>
<dbReference type="Pfam" id="PF13302">
    <property type="entry name" value="Acetyltransf_3"/>
    <property type="match status" value="1"/>
</dbReference>
<keyword evidence="2 5" id="KW-0012">Acyltransferase</keyword>
<sequence length="177" mass="19303">MPTTRALHLDDAAALASLLRANREFLTPWEPERPEEWFTRVGQRVLIASVLQQEQAGTAAARAVLDASGEVAGWIAATGIVRGALRSCALGYWVDEARNGQGLATAAVGEMLDLAFGPWGLHRVQAETLVHNVASQRVLERNGFSRYGLAPGYLQIAGRWQDHVMFQVLASDECPPR</sequence>
<dbReference type="EMBL" id="JAFBBO010000001">
    <property type="protein sequence ID" value="MBM7477324.1"/>
    <property type="molecule type" value="Genomic_DNA"/>
</dbReference>
<dbReference type="InterPro" id="IPR016181">
    <property type="entry name" value="Acyl_CoA_acyltransferase"/>
</dbReference>
<dbReference type="InterPro" id="IPR000182">
    <property type="entry name" value="GNAT_dom"/>
</dbReference>
<proteinExistence type="inferred from homology"/>
<keyword evidence="6" id="KW-1185">Reference proteome</keyword>
<dbReference type="PROSITE" id="PS51186">
    <property type="entry name" value="GNAT"/>
    <property type="match status" value="1"/>
</dbReference>
<evidence type="ECO:0000256" key="1">
    <source>
        <dbReference type="ARBA" id="ARBA00022679"/>
    </source>
</evidence>
<accession>A0ABS2LA74</accession>
<dbReference type="PANTHER" id="PTHR43792">
    <property type="entry name" value="GNAT FAMILY, PUTATIVE (AFU_ORTHOLOGUE AFUA_3G00765)-RELATED-RELATED"/>
    <property type="match status" value="1"/>
</dbReference>
<dbReference type="Proteomes" id="UP000698059">
    <property type="component" value="Unassembled WGS sequence"/>
</dbReference>
<evidence type="ECO:0000313" key="6">
    <source>
        <dbReference type="Proteomes" id="UP000698059"/>
    </source>
</evidence>
<feature type="domain" description="N-acetyltransferase" evidence="4">
    <location>
        <begin position="2"/>
        <end position="171"/>
    </location>
</feature>
<dbReference type="InterPro" id="IPR051531">
    <property type="entry name" value="N-acetyltransferase"/>
</dbReference>
<reference evidence="5 6" key="1">
    <citation type="submission" date="2021-01" db="EMBL/GenBank/DDBJ databases">
        <title>Sequencing the genomes of 1000 actinobacteria strains.</title>
        <authorList>
            <person name="Klenk H.-P."/>
        </authorList>
    </citation>
    <scope>NUCLEOTIDE SEQUENCE [LARGE SCALE GENOMIC DNA]</scope>
    <source>
        <strain evidence="5 6">DSM 46000</strain>
    </source>
</reference>
<dbReference type="Gene3D" id="3.40.630.30">
    <property type="match status" value="1"/>
</dbReference>
<evidence type="ECO:0000256" key="2">
    <source>
        <dbReference type="ARBA" id="ARBA00023315"/>
    </source>
</evidence>
<dbReference type="SUPFAM" id="SSF55729">
    <property type="entry name" value="Acyl-CoA N-acyltransferases (Nat)"/>
    <property type="match status" value="1"/>
</dbReference>
<name>A0ABS2LA74_9CELL</name>
<evidence type="ECO:0000259" key="4">
    <source>
        <dbReference type="PROSITE" id="PS51186"/>
    </source>
</evidence>
<dbReference type="PANTHER" id="PTHR43792:SF8">
    <property type="entry name" value="[RIBOSOMAL PROTEIN US5]-ALANINE N-ACETYLTRANSFERASE"/>
    <property type="match status" value="1"/>
</dbReference>
<dbReference type="GO" id="GO:0008999">
    <property type="term" value="F:protein-N-terminal-alanine acetyltransferase activity"/>
    <property type="evidence" value="ECO:0007669"/>
    <property type="project" value="UniProtKB-EC"/>
</dbReference>
<comment type="caution">
    <text evidence="5">The sequence shown here is derived from an EMBL/GenBank/DDBJ whole genome shotgun (WGS) entry which is preliminary data.</text>
</comment>
<dbReference type="EC" id="2.3.1.267" evidence="5"/>
<evidence type="ECO:0000313" key="5">
    <source>
        <dbReference type="EMBL" id="MBM7477324.1"/>
    </source>
</evidence>
<keyword evidence="1 5" id="KW-0808">Transferase</keyword>
<organism evidence="5 6">
    <name type="scientific">Oerskovia jenensis</name>
    <dbReference type="NCBI Taxonomy" id="162169"/>
    <lineage>
        <taxon>Bacteria</taxon>
        <taxon>Bacillati</taxon>
        <taxon>Actinomycetota</taxon>
        <taxon>Actinomycetes</taxon>
        <taxon>Micrococcales</taxon>
        <taxon>Cellulomonadaceae</taxon>
        <taxon>Oerskovia</taxon>
    </lineage>
</organism>
<gene>
    <name evidence="5" type="ORF">JOD49_000244</name>
</gene>
<dbReference type="RefSeq" id="WP_205305619.1">
    <property type="nucleotide sequence ID" value="NZ_BAAAVF010000015.1"/>
</dbReference>
<comment type="similarity">
    <text evidence="3">Belongs to the acetyltransferase family. RimJ subfamily.</text>
</comment>